<organism evidence="2">
    <name type="scientific">Octopus bimaculoides</name>
    <name type="common">California two-spotted octopus</name>
    <dbReference type="NCBI Taxonomy" id="37653"/>
    <lineage>
        <taxon>Eukaryota</taxon>
        <taxon>Metazoa</taxon>
        <taxon>Spiralia</taxon>
        <taxon>Lophotrochozoa</taxon>
        <taxon>Mollusca</taxon>
        <taxon>Cephalopoda</taxon>
        <taxon>Coleoidea</taxon>
        <taxon>Octopodiformes</taxon>
        <taxon>Octopoda</taxon>
        <taxon>Incirrata</taxon>
        <taxon>Octopodidae</taxon>
        <taxon>Octopus</taxon>
    </lineage>
</organism>
<protein>
    <submittedName>
        <fullName evidence="2">Uncharacterized protein</fullName>
    </submittedName>
</protein>
<accession>A0A0L8HGS4</accession>
<dbReference type="AlphaFoldDB" id="A0A0L8HGS4"/>
<dbReference type="EMBL" id="KQ418294">
    <property type="protein sequence ID" value="KOF87975.1"/>
    <property type="molecule type" value="Genomic_DNA"/>
</dbReference>
<name>A0A0L8HGS4_OCTBM</name>
<gene>
    <name evidence="2" type="ORF">OCBIM_22015804mg</name>
</gene>
<feature type="region of interest" description="Disordered" evidence="1">
    <location>
        <begin position="178"/>
        <end position="209"/>
    </location>
</feature>
<proteinExistence type="predicted"/>
<evidence type="ECO:0000313" key="2">
    <source>
        <dbReference type="EMBL" id="KOF87975.1"/>
    </source>
</evidence>
<sequence>MGVHPFDQNIEVVKQMWSEVFEAGITTNAYLSEIWTSTTTTTEEEMVCSDSRGREIEFALRYFDEKYRPLRMLMEKPSTSKLIEVEGQDMTYTEQATKTMMANTSTTTTSSNNNNNSNSININATTTSERKPSTCDSFNYLQLDLSADPVSAALTFDTSHRDRPKCEETVSTDYKDEMEEEEVEEEVENQQQQQGHSVASHGGYPMADHRFNVPFPQQENPEGRFPDETKYSIWDTAPSQNEKYDVDLDMAESGIESNGAVMEGEECQKDLELDGDPLNVLRTELGSQLGKSRMVCSSGTRDRIRARLKRNVNVPETKQHLEVSLDNLRKHLCAAPTSSFEILHSCPNNFEKLKYLRIKERESPMVRLSCAFQQGYYLELLFPGRKIHTTTTATEATAATTTTTTTNNSNYLQRLFDLNMSLSYSRQLRQFYKNFRRYRRLLHLNVPLRSILRNISRIREKIESSEREEQFWSTLPTTTMRAFYECYGKWFGLALCDVYSLFDVVDNYPSGTAEQFLDNKCVRLYECEGHMKAVKWLNCSADKPRYLLVYRTMDYVHCLLAEKKGDRWTYELSFDRNKNSIINVGIYVCIKSH</sequence>
<feature type="compositionally biased region" description="Acidic residues" evidence="1">
    <location>
        <begin position="178"/>
        <end position="188"/>
    </location>
</feature>
<feature type="compositionally biased region" description="Low complexity" evidence="1">
    <location>
        <begin position="104"/>
        <end position="127"/>
    </location>
</feature>
<reference evidence="2" key="1">
    <citation type="submission" date="2015-07" db="EMBL/GenBank/DDBJ databases">
        <title>MeaNS - Measles Nucleotide Surveillance Program.</title>
        <authorList>
            <person name="Tran T."/>
            <person name="Druce J."/>
        </authorList>
    </citation>
    <scope>NUCLEOTIDE SEQUENCE</scope>
    <source>
        <strain evidence="2">UCB-OBI-ISO-001</strain>
        <tissue evidence="2">Gonad</tissue>
    </source>
</reference>
<evidence type="ECO:0000256" key="1">
    <source>
        <dbReference type="SAM" id="MobiDB-lite"/>
    </source>
</evidence>
<feature type="region of interest" description="Disordered" evidence="1">
    <location>
        <begin position="104"/>
        <end position="132"/>
    </location>
</feature>